<dbReference type="Proteomes" id="UP000615446">
    <property type="component" value="Unassembled WGS sequence"/>
</dbReference>
<organism evidence="1 2">
    <name type="scientific">Rhizophagus clarus</name>
    <dbReference type="NCBI Taxonomy" id="94130"/>
    <lineage>
        <taxon>Eukaryota</taxon>
        <taxon>Fungi</taxon>
        <taxon>Fungi incertae sedis</taxon>
        <taxon>Mucoromycota</taxon>
        <taxon>Glomeromycotina</taxon>
        <taxon>Glomeromycetes</taxon>
        <taxon>Glomerales</taxon>
        <taxon>Glomeraceae</taxon>
        <taxon>Rhizophagus</taxon>
    </lineage>
</organism>
<protein>
    <submittedName>
        <fullName evidence="1">Uncharacterized protein</fullName>
    </submittedName>
</protein>
<sequence length="150" mass="17814">MNDKNNDGYVILDNTIVSLDLLEVLHLRDHVCRIKGVCDFDKNNLKLWKVIGIKSKDIKEQNSSIEEDIIQKLRGKVIEHLVHIFKMNWIRKYIWKFHYHHHPATALASTIERVKNEMRGMRWNGGLRMKWKESQGRNGRGSKERNGRRK</sequence>
<dbReference type="EMBL" id="BLAL01000006">
    <property type="protein sequence ID" value="GES73324.1"/>
    <property type="molecule type" value="Genomic_DNA"/>
</dbReference>
<name>A0A8H3QDN8_9GLOM</name>
<gene>
    <name evidence="1" type="ORF">RCL2_000086500</name>
</gene>
<evidence type="ECO:0000313" key="2">
    <source>
        <dbReference type="Proteomes" id="UP000615446"/>
    </source>
</evidence>
<evidence type="ECO:0000313" key="1">
    <source>
        <dbReference type="EMBL" id="GES73324.1"/>
    </source>
</evidence>
<reference evidence="1" key="1">
    <citation type="submission" date="2019-10" db="EMBL/GenBank/DDBJ databases">
        <title>Conservation and host-specific expression of non-tandemly repeated heterogenous ribosome RNA gene in arbuscular mycorrhizal fungi.</title>
        <authorList>
            <person name="Maeda T."/>
            <person name="Kobayashi Y."/>
            <person name="Nakagawa T."/>
            <person name="Ezawa T."/>
            <person name="Yamaguchi K."/>
            <person name="Bino T."/>
            <person name="Nishimoto Y."/>
            <person name="Shigenobu S."/>
            <person name="Kawaguchi M."/>
        </authorList>
    </citation>
    <scope>NUCLEOTIDE SEQUENCE</scope>
    <source>
        <strain evidence="1">HR1</strain>
    </source>
</reference>
<dbReference type="OrthoDB" id="2424170at2759"/>
<comment type="caution">
    <text evidence="1">The sequence shown here is derived from an EMBL/GenBank/DDBJ whole genome shotgun (WGS) entry which is preliminary data.</text>
</comment>
<dbReference type="AlphaFoldDB" id="A0A8H3QDN8"/>
<proteinExistence type="predicted"/>
<accession>A0A8H3QDN8</accession>